<dbReference type="RefSeq" id="WP_137726669.1">
    <property type="nucleotide sequence ID" value="NZ_CP029709.1"/>
</dbReference>
<evidence type="ECO:0000259" key="1">
    <source>
        <dbReference type="Pfam" id="PF00534"/>
    </source>
</evidence>
<dbReference type="SUPFAM" id="SSF53756">
    <property type="entry name" value="UDP-Glycosyltransferase/glycogen phosphorylase"/>
    <property type="match status" value="1"/>
</dbReference>
<dbReference type="EMBL" id="CP029709">
    <property type="protein sequence ID" value="QCR15188.1"/>
    <property type="molecule type" value="Genomic_DNA"/>
</dbReference>
<organism evidence="3 4">
    <name type="scientific">Methanosarcina mazei</name>
    <name type="common">Methanosarcina frisia</name>
    <dbReference type="NCBI Taxonomy" id="2209"/>
    <lineage>
        <taxon>Archaea</taxon>
        <taxon>Methanobacteriati</taxon>
        <taxon>Methanobacteriota</taxon>
        <taxon>Stenosarchaea group</taxon>
        <taxon>Methanomicrobia</taxon>
        <taxon>Methanosarcinales</taxon>
        <taxon>Methanosarcinaceae</taxon>
        <taxon>Methanosarcina</taxon>
    </lineage>
</organism>
<dbReference type="Pfam" id="PF13439">
    <property type="entry name" value="Glyco_transf_4"/>
    <property type="match status" value="1"/>
</dbReference>
<dbReference type="InterPro" id="IPR028098">
    <property type="entry name" value="Glyco_trans_4-like_N"/>
</dbReference>
<name>A0A4P8QUS1_METMZ</name>
<proteinExistence type="predicted"/>
<dbReference type="Proteomes" id="UP000300067">
    <property type="component" value="Chromosome"/>
</dbReference>
<evidence type="ECO:0000313" key="3">
    <source>
        <dbReference type="EMBL" id="QCR15188.1"/>
    </source>
</evidence>
<evidence type="ECO:0000259" key="2">
    <source>
        <dbReference type="Pfam" id="PF13439"/>
    </source>
</evidence>
<dbReference type="CDD" id="cd03801">
    <property type="entry name" value="GT4_PimA-like"/>
    <property type="match status" value="1"/>
</dbReference>
<accession>A0A4P8QUS1</accession>
<dbReference type="PANTHER" id="PTHR12526:SF638">
    <property type="entry name" value="SPORE COAT PROTEIN SA"/>
    <property type="match status" value="1"/>
</dbReference>
<feature type="domain" description="Glycosyl transferase family 1" evidence="1">
    <location>
        <begin position="191"/>
        <end position="345"/>
    </location>
</feature>
<dbReference type="PANTHER" id="PTHR12526">
    <property type="entry name" value="GLYCOSYLTRANSFERASE"/>
    <property type="match status" value="1"/>
</dbReference>
<feature type="domain" description="Glycosyltransferase subfamily 4-like N-terminal" evidence="2">
    <location>
        <begin position="15"/>
        <end position="179"/>
    </location>
</feature>
<dbReference type="Gene3D" id="3.40.50.2000">
    <property type="entry name" value="Glycogen Phosphorylase B"/>
    <property type="match status" value="2"/>
</dbReference>
<reference evidence="3 4" key="1">
    <citation type="submission" date="2018-05" db="EMBL/GenBank/DDBJ databases">
        <title>Methanosarcina gilichinskyana sp. nov., a novel methanogenic archaeon isolated from Holocene permafrost, North East Russia.</title>
        <authorList>
            <person name="Oshurkova V."/>
            <person name="Meer M."/>
            <person name="Bochkareva O."/>
            <person name="Shcherbakova V."/>
        </authorList>
    </citation>
    <scope>NUCLEOTIDE SEQUENCE [LARGE SCALE GENOMIC DNA]</scope>
    <source>
        <strain evidence="3 4">JL01</strain>
    </source>
</reference>
<dbReference type="GO" id="GO:0016757">
    <property type="term" value="F:glycosyltransferase activity"/>
    <property type="evidence" value="ECO:0007669"/>
    <property type="project" value="InterPro"/>
</dbReference>
<dbReference type="AlphaFoldDB" id="A0A4P8QUS1"/>
<dbReference type="Pfam" id="PF00534">
    <property type="entry name" value="Glycos_transf_1"/>
    <property type="match status" value="1"/>
</dbReference>
<dbReference type="InterPro" id="IPR001296">
    <property type="entry name" value="Glyco_trans_1"/>
</dbReference>
<sequence length="371" mass="41712">MKVAIICDYLKEGHGIHTHVHYLSRELIKKKCIDELNIITFGESQPKNLSDNSVITVDCSNKHFSTYYSIPKKIMEVVERLKPDIIHIHGTYPPYSIIPLIANNYPTVVTLHGIVSVESKFSIKSRLLLNNKIYGILEKKAINKADRLIVVSPSIYEYCLKMGADPSIIDLIPNGITIDEYEFEGKDLIHPSLLYIGRLVKIKGIDILIRALPIIKMSYPDIKLFIAGSGGQFNKINSIVKKMNLTENVVFLGNVFGLEKRHLIASTDILILPSRYEAFGIVLLEAMAFSKPVVASNVGGIPYIISNEETGLLFEVENVTELAEKVIKLLNDEHLRLKIGKAGKEKAKLFSWDKIADQTIKTYQDSMDQIC</sequence>
<gene>
    <name evidence="3" type="ORF">DKM28_03190</name>
</gene>
<evidence type="ECO:0000313" key="4">
    <source>
        <dbReference type="Proteomes" id="UP000300067"/>
    </source>
</evidence>
<protein>
    <submittedName>
        <fullName evidence="3">Uncharacterized protein</fullName>
    </submittedName>
</protein>